<gene>
    <name evidence="2" type="ORF">SAMN02910291_02331</name>
</gene>
<evidence type="ECO:0000313" key="2">
    <source>
        <dbReference type="EMBL" id="SFW65563.1"/>
    </source>
</evidence>
<dbReference type="Pfam" id="PF21758">
    <property type="entry name" value="PAC_bac"/>
    <property type="match status" value="1"/>
</dbReference>
<dbReference type="EMBL" id="FPIW01000055">
    <property type="protein sequence ID" value="SFW65563.1"/>
    <property type="molecule type" value="Genomic_DNA"/>
</dbReference>
<dbReference type="AlphaFoldDB" id="A0AA94HUY1"/>
<sequence>MRLTARHGRLALTLRVLHLGRDLQVICSGGQAHIGAVAVASPQSTWETGNHVQNLISLPGHREDILAARMARHLADALDCTVCVSVGIHFDCITKEEIERVLNLAATLTGRCITRLRQPAKDCHVDC</sequence>
<accession>A0AA94HUY1</accession>
<organism evidence="2 3">
    <name type="scientific">Desulfovibrio desulfuricans</name>
    <dbReference type="NCBI Taxonomy" id="876"/>
    <lineage>
        <taxon>Bacteria</taxon>
        <taxon>Pseudomonadati</taxon>
        <taxon>Thermodesulfobacteriota</taxon>
        <taxon>Desulfovibrionia</taxon>
        <taxon>Desulfovibrionales</taxon>
        <taxon>Desulfovibrionaceae</taxon>
        <taxon>Desulfovibrio</taxon>
    </lineage>
</organism>
<proteinExistence type="predicted"/>
<reference evidence="3" key="1">
    <citation type="submission" date="2016-11" db="EMBL/GenBank/DDBJ databases">
        <authorList>
            <person name="Jaros S."/>
            <person name="Januszkiewicz K."/>
            <person name="Wedrychowicz H."/>
        </authorList>
    </citation>
    <scope>NUCLEOTIDE SEQUENCE [LARGE SCALE GENOMIC DNA]</scope>
    <source>
        <strain evidence="3">DSM 7057</strain>
    </source>
</reference>
<evidence type="ECO:0000259" key="1">
    <source>
        <dbReference type="Pfam" id="PF21758"/>
    </source>
</evidence>
<comment type="caution">
    <text evidence="2">The sequence shown here is derived from an EMBL/GenBank/DDBJ whole genome shotgun (WGS) entry which is preliminary data.</text>
</comment>
<dbReference type="RefSeq" id="WP_072312297.1">
    <property type="nucleotide sequence ID" value="NZ_FPIW01000055.1"/>
</dbReference>
<dbReference type="InterPro" id="IPR048844">
    <property type="entry name" value="LpdD_chaperone-like"/>
</dbReference>
<protein>
    <recommendedName>
        <fullName evidence="1">Prenylated flavin chaperone LpdD-like domain-containing protein</fullName>
    </recommendedName>
</protein>
<evidence type="ECO:0000313" key="3">
    <source>
        <dbReference type="Proteomes" id="UP000182680"/>
    </source>
</evidence>
<dbReference type="Proteomes" id="UP000182680">
    <property type="component" value="Unassembled WGS sequence"/>
</dbReference>
<name>A0AA94HUY1_DESDE</name>
<feature type="domain" description="Prenylated flavin chaperone LpdD-like" evidence="1">
    <location>
        <begin position="8"/>
        <end position="116"/>
    </location>
</feature>